<dbReference type="Pfam" id="PF16819">
    <property type="entry name" value="DUF5074"/>
    <property type="match status" value="1"/>
</dbReference>
<evidence type="ECO:0000256" key="1">
    <source>
        <dbReference type="SAM" id="SignalP"/>
    </source>
</evidence>
<organism evidence="2 3">
    <name type="scientific">Hymenobacter persicinus</name>
    <dbReference type="NCBI Taxonomy" id="2025506"/>
    <lineage>
        <taxon>Bacteria</taxon>
        <taxon>Pseudomonadati</taxon>
        <taxon>Bacteroidota</taxon>
        <taxon>Cytophagia</taxon>
        <taxon>Cytophagales</taxon>
        <taxon>Hymenobacteraceae</taxon>
        <taxon>Hymenobacter</taxon>
    </lineage>
</organism>
<name>A0A4Q5LG20_9BACT</name>
<dbReference type="PROSITE" id="PS51257">
    <property type="entry name" value="PROKAR_LIPOPROTEIN"/>
    <property type="match status" value="1"/>
</dbReference>
<reference evidence="2 3" key="1">
    <citation type="submission" date="2019-02" db="EMBL/GenBank/DDBJ databases">
        <title>Bacterial novel species isolated from soil.</title>
        <authorList>
            <person name="Jung H.-Y."/>
        </authorList>
    </citation>
    <scope>NUCLEOTIDE SEQUENCE [LARGE SCALE GENOMIC DNA]</scope>
    <source>
        <strain evidence="2 3">1-3-3-3</strain>
    </source>
</reference>
<keyword evidence="1" id="KW-0732">Signal</keyword>
<dbReference type="EMBL" id="SEWE01000002">
    <property type="protein sequence ID" value="RYU84417.1"/>
    <property type="molecule type" value="Genomic_DNA"/>
</dbReference>
<keyword evidence="3" id="KW-1185">Reference proteome</keyword>
<sequence>MRFFAFSSRAFTRVALLGGSALALFSCDPDNTTSEPEPLQPSNGVFIVNEGNFGTPNGAVSTFNIGARKVVDLDIFKTANGRTLGDNVQSLTVVDTVGYVVVTESNKIEVVRLPEFKNVKRTVKTVTGLLKPRYFAALSATKGYVTEWVDYGVKGRLSVIDLTTNKVLKTIPLSGEQPEQLLVAGGKVYVANSGSSIVSVINTTTDTEEATIPVGDSPNSLVLDQNGRVWVLCAGFAGYDSNFNIDPNTSTKGALVSFLPAAPTALQRLNFASTTGFPGHLQLDGSKTQLHYIYSKGVYRMNIVDRTLPTTPLIRRGFYGLGIDPKDNTIYGAVAPYSTAGKFVRFQTSGTAIDSFTVNLLPNGFVFY</sequence>
<feature type="chain" id="PRO_5020219177" description="YncE family protein" evidence="1">
    <location>
        <begin position="24"/>
        <end position="368"/>
    </location>
</feature>
<dbReference type="PANTHER" id="PTHR47197:SF3">
    <property type="entry name" value="DIHYDRO-HEME D1 DEHYDROGENASE"/>
    <property type="match status" value="1"/>
</dbReference>
<dbReference type="InterPro" id="IPR011964">
    <property type="entry name" value="YVTN_b-propeller_repeat"/>
</dbReference>
<evidence type="ECO:0008006" key="4">
    <source>
        <dbReference type="Google" id="ProtNLM"/>
    </source>
</evidence>
<accession>A0A4Q5LG20</accession>
<dbReference type="Proteomes" id="UP000294155">
    <property type="component" value="Unassembled WGS sequence"/>
</dbReference>
<dbReference type="NCBIfam" id="TIGR02276">
    <property type="entry name" value="beta_rpt_yvtn"/>
    <property type="match status" value="1"/>
</dbReference>
<dbReference type="InterPro" id="IPR051200">
    <property type="entry name" value="Host-pathogen_enzymatic-act"/>
</dbReference>
<protein>
    <recommendedName>
        <fullName evidence="4">YncE family protein</fullName>
    </recommendedName>
</protein>
<gene>
    <name evidence="2" type="ORF">EWM57_01635</name>
</gene>
<evidence type="ECO:0000313" key="2">
    <source>
        <dbReference type="EMBL" id="RYU84417.1"/>
    </source>
</evidence>
<dbReference type="Gene3D" id="2.130.10.10">
    <property type="entry name" value="YVTN repeat-like/Quinoprotein amine dehydrogenase"/>
    <property type="match status" value="1"/>
</dbReference>
<evidence type="ECO:0000313" key="3">
    <source>
        <dbReference type="Proteomes" id="UP000294155"/>
    </source>
</evidence>
<dbReference type="RefSeq" id="WP_129919377.1">
    <property type="nucleotide sequence ID" value="NZ_SEWE01000002.1"/>
</dbReference>
<dbReference type="AlphaFoldDB" id="A0A4Q5LG20"/>
<dbReference type="PANTHER" id="PTHR47197">
    <property type="entry name" value="PROTEIN NIRF"/>
    <property type="match status" value="1"/>
</dbReference>
<comment type="caution">
    <text evidence="2">The sequence shown here is derived from an EMBL/GenBank/DDBJ whole genome shotgun (WGS) entry which is preliminary data.</text>
</comment>
<feature type="signal peptide" evidence="1">
    <location>
        <begin position="1"/>
        <end position="23"/>
    </location>
</feature>
<dbReference type="OrthoDB" id="9773938at2"/>
<proteinExistence type="predicted"/>
<dbReference type="InterPro" id="IPR015943">
    <property type="entry name" value="WD40/YVTN_repeat-like_dom_sf"/>
</dbReference>
<dbReference type="InterPro" id="IPR031815">
    <property type="entry name" value="DUF5074"/>
</dbReference>
<dbReference type="SUPFAM" id="SSF63825">
    <property type="entry name" value="YWTD domain"/>
    <property type="match status" value="1"/>
</dbReference>